<accession>A0ABV5R7Y3</accession>
<evidence type="ECO:0000313" key="1">
    <source>
        <dbReference type="EMBL" id="MFB9573958.1"/>
    </source>
</evidence>
<protein>
    <submittedName>
        <fullName evidence="1">Uncharacterized protein</fullName>
    </submittedName>
</protein>
<dbReference type="Proteomes" id="UP001589710">
    <property type="component" value="Unassembled WGS sequence"/>
</dbReference>
<reference evidence="1 2" key="1">
    <citation type="submission" date="2024-09" db="EMBL/GenBank/DDBJ databases">
        <authorList>
            <person name="Sun Q."/>
            <person name="Mori K."/>
        </authorList>
    </citation>
    <scope>NUCLEOTIDE SEQUENCE [LARGE SCALE GENOMIC DNA]</scope>
    <source>
        <strain evidence="1 2">JCM 3331</strain>
    </source>
</reference>
<evidence type="ECO:0000313" key="2">
    <source>
        <dbReference type="Proteomes" id="UP001589710"/>
    </source>
</evidence>
<name>A0ABV5R7Y3_9ACTN</name>
<sequence>MSGAEALRVARAAYAVRFPFFVTAGHLAQALAKANHWEIEPMWLRLVDNGRGFGHKTEWSAAPAQG</sequence>
<organism evidence="1 2">
    <name type="scientific">Streptomyces yanii</name>
    <dbReference type="NCBI Taxonomy" id="78510"/>
    <lineage>
        <taxon>Bacteria</taxon>
        <taxon>Bacillati</taxon>
        <taxon>Actinomycetota</taxon>
        <taxon>Actinomycetes</taxon>
        <taxon>Kitasatosporales</taxon>
        <taxon>Streptomycetaceae</taxon>
        <taxon>Streptomyces</taxon>
    </lineage>
</organism>
<dbReference type="RefSeq" id="WP_345509647.1">
    <property type="nucleotide sequence ID" value="NZ_BAAAXD010000003.1"/>
</dbReference>
<dbReference type="EMBL" id="JBHMCG010000075">
    <property type="protein sequence ID" value="MFB9573958.1"/>
    <property type="molecule type" value="Genomic_DNA"/>
</dbReference>
<comment type="caution">
    <text evidence="1">The sequence shown here is derived from an EMBL/GenBank/DDBJ whole genome shotgun (WGS) entry which is preliminary data.</text>
</comment>
<keyword evidence="2" id="KW-1185">Reference proteome</keyword>
<gene>
    <name evidence="1" type="ORF">ACFFTL_17005</name>
</gene>
<proteinExistence type="predicted"/>